<evidence type="ECO:0000313" key="2">
    <source>
        <dbReference type="Proteomes" id="UP000604001"/>
    </source>
</evidence>
<name>A0ABR6U9K5_9ACTN</name>
<reference evidence="1 2" key="1">
    <citation type="submission" date="2020-08" db="EMBL/GenBank/DDBJ databases">
        <title>novel species in genus Nocardioides.</title>
        <authorList>
            <person name="Zhang G."/>
        </authorList>
    </citation>
    <scope>NUCLEOTIDE SEQUENCE [LARGE SCALE GENOMIC DNA]</scope>
    <source>
        <strain evidence="1 2">SC8A-24</strain>
    </source>
</reference>
<evidence type="ECO:0000313" key="1">
    <source>
        <dbReference type="EMBL" id="MBC2961131.1"/>
    </source>
</evidence>
<dbReference type="RefSeq" id="WP_186346374.1">
    <property type="nucleotide sequence ID" value="NZ_BMMR01000004.1"/>
</dbReference>
<protein>
    <recommendedName>
        <fullName evidence="3">DUF559 domain-containing protein</fullName>
    </recommendedName>
</protein>
<gene>
    <name evidence="1" type="ORF">H7344_12575</name>
</gene>
<keyword evidence="2" id="KW-1185">Reference proteome</keyword>
<dbReference type="EMBL" id="JACMYC010000006">
    <property type="protein sequence ID" value="MBC2961131.1"/>
    <property type="molecule type" value="Genomic_DNA"/>
</dbReference>
<comment type="caution">
    <text evidence="1">The sequence shown here is derived from an EMBL/GenBank/DDBJ whole genome shotgun (WGS) entry which is preliminary data.</text>
</comment>
<sequence length="308" mass="34370">MDPDLERLLTEQHGLVARRQLLTHGIDADRVRNQVAAGRWMLPTPRVVATVTGTLTTEQRQWMAVLHAGHRSMLGGLTAAARHGLTGWETPVVTVLVDDELAFEPVRGVRFFRSRRPFDLLRSPRVGPPTCRLEPAVLLHAGYVADARAAHGLVAATIQQRLTTSTRLVEWIDVLRPLRRSRPLSATISHAGAGAHSAAERAVNRMCRAHGMPLPNRQVERIDSAGQRRFTDCEWRLPDGTTLVLEVDGAFHMEVRQWMEDIRRARRLIARDRVVVRCTAYELLHEPDELARDLVALGVPGRVPDAAA</sequence>
<dbReference type="Proteomes" id="UP000604001">
    <property type="component" value="Unassembled WGS sequence"/>
</dbReference>
<proteinExistence type="predicted"/>
<organism evidence="1 2">
    <name type="scientific">Nocardioides deserti</name>
    <dbReference type="NCBI Taxonomy" id="1588644"/>
    <lineage>
        <taxon>Bacteria</taxon>
        <taxon>Bacillati</taxon>
        <taxon>Actinomycetota</taxon>
        <taxon>Actinomycetes</taxon>
        <taxon>Propionibacteriales</taxon>
        <taxon>Nocardioidaceae</taxon>
        <taxon>Nocardioides</taxon>
    </lineage>
</organism>
<accession>A0ABR6U9K5</accession>
<evidence type="ECO:0008006" key="3">
    <source>
        <dbReference type="Google" id="ProtNLM"/>
    </source>
</evidence>